<keyword evidence="4" id="KW-0966">Cell projection</keyword>
<dbReference type="PANTHER" id="PTHR36307">
    <property type="entry name" value="FLAGELLA BASAL BODY P-RING FORMATION PROTEIN FLGA"/>
    <property type="match status" value="1"/>
</dbReference>
<dbReference type="InterPro" id="IPR039246">
    <property type="entry name" value="Flagellar_FlgA"/>
</dbReference>
<gene>
    <name evidence="4" type="ORF">SAMN06265222_10894</name>
</gene>
<keyword evidence="4" id="KW-0282">Flagellum</keyword>
<keyword evidence="5" id="KW-1185">Reference proteome</keyword>
<dbReference type="RefSeq" id="WP_283433467.1">
    <property type="nucleotide sequence ID" value="NZ_FXUG01000008.1"/>
</dbReference>
<dbReference type="Gene3D" id="2.30.30.760">
    <property type="match status" value="1"/>
</dbReference>
<feature type="signal peptide" evidence="2">
    <location>
        <begin position="1"/>
        <end position="24"/>
    </location>
</feature>
<dbReference type="EMBL" id="FXUG01000008">
    <property type="protein sequence ID" value="SMP63518.1"/>
    <property type="molecule type" value="Genomic_DNA"/>
</dbReference>
<proteinExistence type="predicted"/>
<feature type="region of interest" description="Disordered" evidence="1">
    <location>
        <begin position="44"/>
        <end position="65"/>
    </location>
</feature>
<keyword evidence="4" id="KW-0969">Cilium</keyword>
<dbReference type="InterPro" id="IPR017585">
    <property type="entry name" value="SAF_FlgA"/>
</dbReference>
<evidence type="ECO:0000313" key="4">
    <source>
        <dbReference type="EMBL" id="SMP63518.1"/>
    </source>
</evidence>
<name>A0ABY1Q9W6_9BACT</name>
<sequence>MNPFQLASFFAVASTLVLAVASHAQSPGSYQSHYSVQPLGQVQPRGQVQPLGHPQPQGHSQPGGRVQTQAFQASLVGATKLTGSQRIDAEVTTPLYSAGRSAAILVKRRSQEIAPENVGVSKRASLIDESTLWQFVSRESIAIDGDIIRLSDVIRPLEPNLVAWSRLSEATVGLMPADGGVAKISRDRLAQKIASAKATPEKVKIYGPETIVVLRSKPPEVSPAEVSPGNGTAGYAAGYAAGESAGYSQGHARSGQHHGSAKRIQIEPVRLQVASRMPQSDIAAASYNQSRSSGTLDESEVTEPPTMLVIDPETRERLEQWVRVGVRNEYSELHNAFEYDVTFDPKTFGTLEKIQGIRQFIFLDPTPTWQHEGLEPVTCRVQLNGRAGNESCQGIVQLTFRPYPPIVTARRALRRGHRVNTGDLQYEPLSDTRISLPSDVVNSPDDLIGLEVVGLTRAGVPLSHSAFAPPRVIRRGDLLEVQVGGGGVLVTTSAKALGDGAEGELIEIETILPKRRLLAKVVHSSLVEIITQAPRVAAQPKATR</sequence>
<feature type="chain" id="PRO_5047153510" evidence="2">
    <location>
        <begin position="25"/>
        <end position="544"/>
    </location>
</feature>
<evidence type="ECO:0000259" key="3">
    <source>
        <dbReference type="Pfam" id="PF13144"/>
    </source>
</evidence>
<dbReference type="Pfam" id="PF13144">
    <property type="entry name" value="ChapFlgA"/>
    <property type="match status" value="1"/>
</dbReference>
<protein>
    <submittedName>
        <fullName evidence="4">Flagella basal body P-ring formation protein FlgA</fullName>
    </submittedName>
</protein>
<organism evidence="4 5">
    <name type="scientific">Neorhodopirellula lusitana</name>
    <dbReference type="NCBI Taxonomy" id="445327"/>
    <lineage>
        <taxon>Bacteria</taxon>
        <taxon>Pseudomonadati</taxon>
        <taxon>Planctomycetota</taxon>
        <taxon>Planctomycetia</taxon>
        <taxon>Pirellulales</taxon>
        <taxon>Pirellulaceae</taxon>
        <taxon>Neorhodopirellula</taxon>
    </lineage>
</organism>
<dbReference type="PANTHER" id="PTHR36307:SF1">
    <property type="entry name" value="FLAGELLA BASAL BODY P-RING FORMATION PROTEIN FLGA"/>
    <property type="match status" value="1"/>
</dbReference>
<accession>A0ABY1Q9W6</accession>
<comment type="caution">
    <text evidence="4">The sequence shown here is derived from an EMBL/GenBank/DDBJ whole genome shotgun (WGS) entry which is preliminary data.</text>
</comment>
<dbReference type="Proteomes" id="UP001158067">
    <property type="component" value="Unassembled WGS sequence"/>
</dbReference>
<feature type="domain" description="Flagella basal body P-ring formation protein FlgA SAF" evidence="3">
    <location>
        <begin position="405"/>
        <end position="529"/>
    </location>
</feature>
<evidence type="ECO:0000313" key="5">
    <source>
        <dbReference type="Proteomes" id="UP001158067"/>
    </source>
</evidence>
<evidence type="ECO:0000256" key="2">
    <source>
        <dbReference type="SAM" id="SignalP"/>
    </source>
</evidence>
<evidence type="ECO:0000256" key="1">
    <source>
        <dbReference type="SAM" id="MobiDB-lite"/>
    </source>
</evidence>
<keyword evidence="2" id="KW-0732">Signal</keyword>
<reference evidence="4 5" key="1">
    <citation type="submission" date="2017-05" db="EMBL/GenBank/DDBJ databases">
        <authorList>
            <person name="Varghese N."/>
            <person name="Submissions S."/>
        </authorList>
    </citation>
    <scope>NUCLEOTIDE SEQUENCE [LARGE SCALE GENOMIC DNA]</scope>
    <source>
        <strain evidence="4 5">DSM 25457</strain>
    </source>
</reference>
<dbReference type="NCBIfam" id="TIGR03170">
    <property type="entry name" value="flgA_cterm"/>
    <property type="match status" value="1"/>
</dbReference>
<dbReference type="CDD" id="cd11614">
    <property type="entry name" value="SAF_CpaB_FlgA_like"/>
    <property type="match status" value="1"/>
</dbReference>